<dbReference type="InterPro" id="IPR011006">
    <property type="entry name" value="CheY-like_superfamily"/>
</dbReference>
<dbReference type="GO" id="GO:0016301">
    <property type="term" value="F:kinase activity"/>
    <property type="evidence" value="ECO:0007669"/>
    <property type="project" value="UniProtKB-KW"/>
</dbReference>
<dbReference type="CDD" id="cd16922">
    <property type="entry name" value="HATPase_EvgS-ArcB-TorS-like"/>
    <property type="match status" value="1"/>
</dbReference>
<evidence type="ECO:0000259" key="10">
    <source>
        <dbReference type="PROSITE" id="PS50110"/>
    </source>
</evidence>
<dbReference type="Gene3D" id="2.130.10.10">
    <property type="entry name" value="YVTN repeat-like/Quinoprotein amine dehydrogenase"/>
    <property type="match status" value="3"/>
</dbReference>
<dbReference type="PANTHER" id="PTHR43547:SF2">
    <property type="entry name" value="HYBRID SIGNAL TRANSDUCTION HISTIDINE KINASE C"/>
    <property type="match status" value="1"/>
</dbReference>
<dbReference type="InterPro" id="IPR005467">
    <property type="entry name" value="His_kinase_dom"/>
</dbReference>
<keyword evidence="11" id="KW-0808">Transferase</keyword>
<keyword evidence="7" id="KW-1133">Transmembrane helix</keyword>
<dbReference type="InterPro" id="IPR009057">
    <property type="entry name" value="Homeodomain-like_sf"/>
</dbReference>
<proteinExistence type="predicted"/>
<dbReference type="PROSITE" id="PS50110">
    <property type="entry name" value="RESPONSE_REGULATORY"/>
    <property type="match status" value="1"/>
</dbReference>
<dbReference type="Gene3D" id="3.40.50.2300">
    <property type="match status" value="1"/>
</dbReference>
<keyword evidence="12" id="KW-1185">Reference proteome</keyword>
<dbReference type="PANTHER" id="PTHR43547">
    <property type="entry name" value="TWO-COMPONENT HISTIDINE KINASE"/>
    <property type="match status" value="1"/>
</dbReference>
<evidence type="ECO:0000256" key="2">
    <source>
        <dbReference type="ARBA" id="ARBA00012438"/>
    </source>
</evidence>
<dbReference type="Pfam" id="PF07495">
    <property type="entry name" value="Y_Y_Y"/>
    <property type="match status" value="1"/>
</dbReference>
<sequence>MNGYVALHHTGAPICRRKIDLFYWTNLLFTAIGQFFFFLFFLTGQPSAVAQPSLDQFEHLSVKDGLSHNSVNCMLQDRAGFMWLATNDGLNRYDGHTFIIFRPDPARPNHSFRSNRVTGLCQGRADRVWAVTEGGGLHAVDRLTGQVTPHPILARNANRWNTQLDVYEDSQGFLWLSTYNGLARYEPDRHHFVLYPSPQPDMPIKRVFEDTKQRLWVATARGLHLFDRRTGRYTLLPAPVSSGPQPTFNSFVQVDPNVLCLGTAGHGLFQLRLDTQPCQLTPYNPGGKINKFIFLHSLQLDTTRNLWIGTTEGLQRIDTKHQQVTTYRPDPSLPGAISSISAQNVYIDRAGTLWVGTDNGVDKKPVNTKPFVTYQLKPTTSTANLIENRVNAVLLDSQNRLWLSNYHTLHRTDARQGGSAQIEPAQLGVSASQTNFVFSMLPNGPDGIWLGTEKGLMAYDARSNRYTSYEADLSGHFMSEGLAGSLWIGSEGGIARFDKKTHRYTYYKYDPADSKGLPDMFVYALLASRTGHVWVAINGEGISRLDPRTGRFTHYRAGPKPGQLSSNEVLTFYEDAAGVLWAGTNQGGLIRRDPRTGLFSAVTIQEGLPSNRVVGIAGDAAGYLWLSTNQGLCRYDPRTGRIRSYTVNDGLPSNDFLENAVYARPGEILFGSLNGLVQVNPARIRDDRRPFPVQLTDFEVLNQRRPIPDSLITLAHNENFLSFEFAALTYVLPRQSRYAYQLVGVDANWVASGNRRFANYTDLPAGNYQFRVKASNSDGIWNERGISLQLIIRSPWWQTGWAYGFYALVIGGVLIGSVRLYTNRIRQQQEIELNRQQTEQLKIVDELKTRFFSNITHEFRTPLSLIISPVEKLLLDPQFDTRTRQTLALVQRNARQLLRLINQLLDLSKLEANSMGVSTMRGILTEFVGQLIDSFRPAAEQKGVTLHYNTQDIQQEHLFDADKWEKILTNLLSNALKFTGSGGEVTLTLALGAPSETEPTQTVSLVVADTGIGIPSEELPRIFDRFYQVDNSRTRAYEGTGIGLSLVNELVALIGGTIAVKSESGSGTTFSLTLPVQTTQPDTISDSLSIQSIPLAVPTGEHHPLIAPPVLVPADERPDDDVLTPVILVVEDNDELRGFVATELAMFYRVLTAANGEAGWQLAQAELPDVVVSDVMMPVMDGYELTRLIKSHPETEHIAVVILSARAAHQSRVDGLAEGADDYLAKPFNQQELHLRLRNLIGRQQKLRDYYRRQLSQPETPAPLETELDPFLRQIYERLETNLIDVSINVDWLSSELSMSRKTLYRKIHSLTQLAPNDLIRQYRLRKAADLLRSGHNAAETAYLTGFKTQSHFAKVFKNFYGQTPLEFINN</sequence>
<feature type="domain" description="Response regulatory" evidence="10">
    <location>
        <begin position="1126"/>
        <end position="1241"/>
    </location>
</feature>
<dbReference type="InterPro" id="IPR036890">
    <property type="entry name" value="HATPase_C_sf"/>
</dbReference>
<evidence type="ECO:0000256" key="1">
    <source>
        <dbReference type="ARBA" id="ARBA00000085"/>
    </source>
</evidence>
<protein>
    <recommendedName>
        <fullName evidence="2">histidine kinase</fullName>
        <ecNumber evidence="2">2.7.13.3</ecNumber>
    </recommendedName>
</protein>
<feature type="domain" description="Histidine kinase" evidence="9">
    <location>
        <begin position="854"/>
        <end position="1078"/>
    </location>
</feature>
<dbReference type="InterPro" id="IPR011123">
    <property type="entry name" value="Y_Y_Y"/>
</dbReference>
<dbReference type="SUPFAM" id="SSF55874">
    <property type="entry name" value="ATPase domain of HSP90 chaperone/DNA topoisomerase II/histidine kinase"/>
    <property type="match status" value="1"/>
</dbReference>
<dbReference type="EMBL" id="VFIA01000031">
    <property type="protein sequence ID" value="MBC3793795.1"/>
    <property type="molecule type" value="Genomic_DNA"/>
</dbReference>
<dbReference type="Pfam" id="PF00512">
    <property type="entry name" value="HisKA"/>
    <property type="match status" value="1"/>
</dbReference>
<accession>A0ABR6WCS6</accession>
<dbReference type="Gene3D" id="1.10.10.60">
    <property type="entry name" value="Homeodomain-like"/>
    <property type="match status" value="1"/>
</dbReference>
<dbReference type="InterPro" id="IPR013783">
    <property type="entry name" value="Ig-like_fold"/>
</dbReference>
<dbReference type="Pfam" id="PF07494">
    <property type="entry name" value="Reg_prop"/>
    <property type="match status" value="3"/>
</dbReference>
<dbReference type="InterPro" id="IPR003661">
    <property type="entry name" value="HisK_dim/P_dom"/>
</dbReference>
<dbReference type="InterPro" id="IPR011110">
    <property type="entry name" value="Reg_prop"/>
</dbReference>
<keyword evidence="7" id="KW-0812">Transmembrane</keyword>
<evidence type="ECO:0000256" key="5">
    <source>
        <dbReference type="ARBA" id="ARBA00023163"/>
    </source>
</evidence>
<dbReference type="Pfam" id="PF02518">
    <property type="entry name" value="HATPase_c"/>
    <property type="match status" value="1"/>
</dbReference>
<feature type="modified residue" description="4-aspartylphosphate" evidence="6">
    <location>
        <position position="1174"/>
    </location>
</feature>
<evidence type="ECO:0000259" key="8">
    <source>
        <dbReference type="PROSITE" id="PS01124"/>
    </source>
</evidence>
<dbReference type="PRINTS" id="PR00344">
    <property type="entry name" value="BCTRLSENSOR"/>
</dbReference>
<evidence type="ECO:0000256" key="6">
    <source>
        <dbReference type="PROSITE-ProRule" id="PRU00169"/>
    </source>
</evidence>
<dbReference type="RefSeq" id="WP_186739643.1">
    <property type="nucleotide sequence ID" value="NZ_VFIA01000031.1"/>
</dbReference>
<feature type="domain" description="HTH araC/xylS-type" evidence="8">
    <location>
        <begin position="1273"/>
        <end position="1371"/>
    </location>
</feature>
<dbReference type="CDD" id="cd00082">
    <property type="entry name" value="HisKA"/>
    <property type="match status" value="1"/>
</dbReference>
<comment type="catalytic activity">
    <reaction evidence="1">
        <text>ATP + protein L-histidine = ADP + protein N-phospho-L-histidine.</text>
        <dbReference type="EC" id="2.7.13.3"/>
    </reaction>
</comment>
<dbReference type="Pfam" id="PF00072">
    <property type="entry name" value="Response_reg"/>
    <property type="match status" value="1"/>
</dbReference>
<keyword evidence="7" id="KW-0472">Membrane</keyword>
<dbReference type="SUPFAM" id="SSF52172">
    <property type="entry name" value="CheY-like"/>
    <property type="match status" value="1"/>
</dbReference>
<dbReference type="InterPro" id="IPR003594">
    <property type="entry name" value="HATPase_dom"/>
</dbReference>
<evidence type="ECO:0000313" key="12">
    <source>
        <dbReference type="Proteomes" id="UP000700732"/>
    </source>
</evidence>
<dbReference type="InterPro" id="IPR004358">
    <property type="entry name" value="Sig_transdc_His_kin-like_C"/>
</dbReference>
<feature type="transmembrane region" description="Helical" evidence="7">
    <location>
        <begin position="21"/>
        <end position="42"/>
    </location>
</feature>
<dbReference type="InterPro" id="IPR036097">
    <property type="entry name" value="HisK_dim/P_sf"/>
</dbReference>
<reference evidence="11 12" key="1">
    <citation type="submission" date="2019-06" db="EMBL/GenBank/DDBJ databases">
        <title>Spirosoma utsteinense sp. nov. isolated from Antarctic ice-free soils.</title>
        <authorList>
            <person name="Tahon G."/>
        </authorList>
    </citation>
    <scope>NUCLEOTIDE SEQUENCE [LARGE SCALE GENOMIC DNA]</scope>
    <source>
        <strain evidence="11 12">LMG 31447</strain>
    </source>
</reference>
<keyword evidence="11" id="KW-0418">Kinase</keyword>
<evidence type="ECO:0000256" key="7">
    <source>
        <dbReference type="SAM" id="Phobius"/>
    </source>
</evidence>
<dbReference type="EC" id="2.7.13.3" evidence="2"/>
<dbReference type="InterPro" id="IPR018060">
    <property type="entry name" value="HTH_AraC"/>
</dbReference>
<name>A0ABR6WCS6_9BACT</name>
<dbReference type="Gene3D" id="3.30.565.10">
    <property type="entry name" value="Histidine kinase-like ATPase, C-terminal domain"/>
    <property type="match status" value="1"/>
</dbReference>
<keyword evidence="5" id="KW-0804">Transcription</keyword>
<evidence type="ECO:0000256" key="4">
    <source>
        <dbReference type="ARBA" id="ARBA00023015"/>
    </source>
</evidence>
<dbReference type="SMART" id="SM00388">
    <property type="entry name" value="HisKA"/>
    <property type="match status" value="1"/>
</dbReference>
<keyword evidence="4" id="KW-0805">Transcription regulation</keyword>
<dbReference type="Gene3D" id="1.10.287.130">
    <property type="match status" value="1"/>
</dbReference>
<dbReference type="InterPro" id="IPR015943">
    <property type="entry name" value="WD40/YVTN_repeat-like_dom_sf"/>
</dbReference>
<comment type="caution">
    <text evidence="11">The sequence shown here is derived from an EMBL/GenBank/DDBJ whole genome shotgun (WGS) entry which is preliminary data.</text>
</comment>
<keyword evidence="3 6" id="KW-0597">Phosphoprotein</keyword>
<evidence type="ECO:0000256" key="3">
    <source>
        <dbReference type="ARBA" id="ARBA00022553"/>
    </source>
</evidence>
<dbReference type="SUPFAM" id="SSF63829">
    <property type="entry name" value="Calcium-dependent phosphotriesterase"/>
    <property type="match status" value="3"/>
</dbReference>
<dbReference type="SMART" id="SM00448">
    <property type="entry name" value="REC"/>
    <property type="match status" value="1"/>
</dbReference>
<dbReference type="Gene3D" id="2.60.40.10">
    <property type="entry name" value="Immunoglobulins"/>
    <property type="match status" value="1"/>
</dbReference>
<dbReference type="SMART" id="SM00342">
    <property type="entry name" value="HTH_ARAC"/>
    <property type="match status" value="1"/>
</dbReference>
<dbReference type="Pfam" id="PF12833">
    <property type="entry name" value="HTH_18"/>
    <property type="match status" value="1"/>
</dbReference>
<dbReference type="SMART" id="SM00387">
    <property type="entry name" value="HATPase_c"/>
    <property type="match status" value="1"/>
</dbReference>
<dbReference type="PROSITE" id="PS01124">
    <property type="entry name" value="HTH_ARAC_FAMILY_2"/>
    <property type="match status" value="1"/>
</dbReference>
<dbReference type="SUPFAM" id="SSF47384">
    <property type="entry name" value="Homodimeric domain of signal transducing histidine kinase"/>
    <property type="match status" value="1"/>
</dbReference>
<gene>
    <name evidence="11" type="ORF">FH603_4317</name>
</gene>
<evidence type="ECO:0000313" key="11">
    <source>
        <dbReference type="EMBL" id="MBC3793795.1"/>
    </source>
</evidence>
<dbReference type="SUPFAM" id="SSF46689">
    <property type="entry name" value="Homeodomain-like"/>
    <property type="match status" value="1"/>
</dbReference>
<dbReference type="PROSITE" id="PS50109">
    <property type="entry name" value="HIS_KIN"/>
    <property type="match status" value="1"/>
</dbReference>
<organism evidence="11 12">
    <name type="scientific">Spirosoma utsteinense</name>
    <dbReference type="NCBI Taxonomy" id="2585773"/>
    <lineage>
        <taxon>Bacteria</taxon>
        <taxon>Pseudomonadati</taxon>
        <taxon>Bacteroidota</taxon>
        <taxon>Cytophagia</taxon>
        <taxon>Cytophagales</taxon>
        <taxon>Cytophagaceae</taxon>
        <taxon>Spirosoma</taxon>
    </lineage>
</organism>
<dbReference type="InterPro" id="IPR001789">
    <property type="entry name" value="Sig_transdc_resp-reg_receiver"/>
</dbReference>
<evidence type="ECO:0000259" key="9">
    <source>
        <dbReference type="PROSITE" id="PS50109"/>
    </source>
</evidence>
<dbReference type="Proteomes" id="UP000700732">
    <property type="component" value="Unassembled WGS sequence"/>
</dbReference>